<reference evidence="2" key="1">
    <citation type="journal article" date="2021" name="Sci. Adv.">
        <title>The American lobster genome reveals insights on longevity, neural, and immune adaptations.</title>
        <authorList>
            <person name="Polinski J.M."/>
            <person name="Zimin A.V."/>
            <person name="Clark K.F."/>
            <person name="Kohn A.B."/>
            <person name="Sadowski N."/>
            <person name="Timp W."/>
            <person name="Ptitsyn A."/>
            <person name="Khanna P."/>
            <person name="Romanova D.Y."/>
            <person name="Williams P."/>
            <person name="Greenwood S.J."/>
            <person name="Moroz L.L."/>
            <person name="Walt D.R."/>
            <person name="Bodnar A.G."/>
        </authorList>
    </citation>
    <scope>NUCLEOTIDE SEQUENCE</scope>
    <source>
        <strain evidence="2">GMGI-L3</strain>
    </source>
</reference>
<feature type="compositionally biased region" description="Low complexity" evidence="1">
    <location>
        <begin position="44"/>
        <end position="69"/>
    </location>
</feature>
<name>A0A8J5JRW5_HOMAM</name>
<dbReference type="AlphaFoldDB" id="A0A8J5JRW5"/>
<evidence type="ECO:0000313" key="2">
    <source>
        <dbReference type="EMBL" id="KAG7163187.1"/>
    </source>
</evidence>
<comment type="caution">
    <text evidence="2">The sequence shown here is derived from an EMBL/GenBank/DDBJ whole genome shotgun (WGS) entry which is preliminary data.</text>
</comment>
<keyword evidence="3" id="KW-1185">Reference proteome</keyword>
<organism evidence="2 3">
    <name type="scientific">Homarus americanus</name>
    <name type="common">American lobster</name>
    <dbReference type="NCBI Taxonomy" id="6706"/>
    <lineage>
        <taxon>Eukaryota</taxon>
        <taxon>Metazoa</taxon>
        <taxon>Ecdysozoa</taxon>
        <taxon>Arthropoda</taxon>
        <taxon>Crustacea</taxon>
        <taxon>Multicrustacea</taxon>
        <taxon>Malacostraca</taxon>
        <taxon>Eumalacostraca</taxon>
        <taxon>Eucarida</taxon>
        <taxon>Decapoda</taxon>
        <taxon>Pleocyemata</taxon>
        <taxon>Astacidea</taxon>
        <taxon>Nephropoidea</taxon>
        <taxon>Nephropidae</taxon>
        <taxon>Homarus</taxon>
    </lineage>
</organism>
<gene>
    <name evidence="2" type="ORF">Hamer_G002266</name>
</gene>
<dbReference type="Proteomes" id="UP000747542">
    <property type="component" value="Unassembled WGS sequence"/>
</dbReference>
<evidence type="ECO:0000256" key="1">
    <source>
        <dbReference type="SAM" id="MobiDB-lite"/>
    </source>
</evidence>
<sequence length="227" mass="24215">VCVLLAVAGTSSAQIVRGSTILNQRPGKQTADTAQVPATLAADPSPIASAPAAPTASTPAGGSAATQASKQQNLGRGFFGPGLNNPLAIPVSPFVAQHAQKVLKMRPDYRVFVDIDGTAHFTDMFGREVEEFLDPFGNDMSELLDLQEQQERLFDAQLERQQLLQETRQREFDRRRQLLELQLLQQFQTNPTAFDPSIGASLGAGGNLGAGVGLGTSQTQSGHRFSG</sequence>
<feature type="non-terminal residue" evidence="2">
    <location>
        <position position="1"/>
    </location>
</feature>
<protein>
    <submittedName>
        <fullName evidence="2">Putative gastrolith protein 18.2-like 1</fullName>
    </submittedName>
</protein>
<proteinExistence type="predicted"/>
<dbReference type="EMBL" id="JAHLQT010026502">
    <property type="protein sequence ID" value="KAG7163187.1"/>
    <property type="molecule type" value="Genomic_DNA"/>
</dbReference>
<accession>A0A8J5JRW5</accession>
<feature type="region of interest" description="Disordered" evidence="1">
    <location>
        <begin position="44"/>
        <end position="77"/>
    </location>
</feature>
<evidence type="ECO:0000313" key="3">
    <source>
        <dbReference type="Proteomes" id="UP000747542"/>
    </source>
</evidence>